<reference evidence="2" key="2">
    <citation type="submission" date="2025-09" db="UniProtKB">
        <authorList>
            <consortium name="Ensembl"/>
        </authorList>
    </citation>
    <scope>IDENTIFICATION</scope>
</reference>
<evidence type="ECO:0000313" key="3">
    <source>
        <dbReference type="Proteomes" id="UP000694415"/>
    </source>
</evidence>
<name>A0A8C6G8A9_MUSSI</name>
<proteinExistence type="predicted"/>
<evidence type="ECO:0000259" key="1">
    <source>
        <dbReference type="SMART" id="SM01394"/>
    </source>
</evidence>
<dbReference type="Ensembl" id="ENSMSIT00000002088.1">
    <property type="protein sequence ID" value="ENSMSIP00000001637.1"/>
    <property type="gene ID" value="ENSMSIG00000001592.1"/>
</dbReference>
<dbReference type="InterPro" id="IPR011992">
    <property type="entry name" value="EF-hand-dom_pair"/>
</dbReference>
<dbReference type="Proteomes" id="UP000694415">
    <property type="component" value="Unplaced"/>
</dbReference>
<protein>
    <recommendedName>
        <fullName evidence="1">S100/CaBP-9k-type calcium binding subdomain domain-containing protein</fullName>
    </recommendedName>
</protein>
<sequence>MNQGLTSSELKIMLLYRIFKTYTVRSRDLITEKEFKQLVGNEFPNFLKDVEGRPINRLLDEPKDRSFEEALDMIGRMGMVDYKKMNNNAFEQ</sequence>
<accession>A0A8C6G8A9</accession>
<dbReference type="SMART" id="SM01394">
    <property type="entry name" value="S_100"/>
    <property type="match status" value="1"/>
</dbReference>
<feature type="domain" description="S100/CaBP-9k-type calcium binding subdomain" evidence="1">
    <location>
        <begin position="8"/>
        <end position="48"/>
    </location>
</feature>
<keyword evidence="3" id="KW-1185">Reference proteome</keyword>
<organism evidence="2 3">
    <name type="scientific">Mus spicilegus</name>
    <name type="common">Mound-building mouse</name>
    <dbReference type="NCBI Taxonomy" id="10103"/>
    <lineage>
        <taxon>Eukaryota</taxon>
        <taxon>Metazoa</taxon>
        <taxon>Chordata</taxon>
        <taxon>Craniata</taxon>
        <taxon>Vertebrata</taxon>
        <taxon>Euteleostomi</taxon>
        <taxon>Mammalia</taxon>
        <taxon>Eutheria</taxon>
        <taxon>Euarchontoglires</taxon>
        <taxon>Glires</taxon>
        <taxon>Rodentia</taxon>
        <taxon>Myomorpha</taxon>
        <taxon>Muroidea</taxon>
        <taxon>Muridae</taxon>
        <taxon>Murinae</taxon>
        <taxon>Mus</taxon>
        <taxon>Mus</taxon>
    </lineage>
</organism>
<dbReference type="SUPFAM" id="SSF47473">
    <property type="entry name" value="EF-hand"/>
    <property type="match status" value="1"/>
</dbReference>
<dbReference type="InterPro" id="IPR013787">
    <property type="entry name" value="S100_Ca-bd_sub"/>
</dbReference>
<evidence type="ECO:0000313" key="2">
    <source>
        <dbReference type="Ensembl" id="ENSMSIP00000001637.1"/>
    </source>
</evidence>
<reference evidence="2" key="1">
    <citation type="submission" date="2025-08" db="UniProtKB">
        <authorList>
            <consortium name="Ensembl"/>
        </authorList>
    </citation>
    <scope>IDENTIFICATION</scope>
</reference>
<dbReference type="Pfam" id="PF01023">
    <property type="entry name" value="S_100"/>
    <property type="match status" value="1"/>
</dbReference>
<dbReference type="AlphaFoldDB" id="A0A8C6G8A9"/>
<dbReference type="Gene3D" id="1.10.238.10">
    <property type="entry name" value="EF-hand"/>
    <property type="match status" value="1"/>
</dbReference>
<dbReference type="GeneTree" id="ENSGT01070000254822"/>